<dbReference type="AlphaFoldDB" id="A0A812VQR8"/>
<dbReference type="Proteomes" id="UP000649617">
    <property type="component" value="Unassembled WGS sequence"/>
</dbReference>
<protein>
    <submittedName>
        <fullName evidence="2">Uncharacterized protein</fullName>
    </submittedName>
</protein>
<feature type="compositionally biased region" description="Basic and acidic residues" evidence="1">
    <location>
        <begin position="405"/>
        <end position="415"/>
    </location>
</feature>
<keyword evidence="3" id="KW-1185">Reference proteome</keyword>
<reference evidence="2" key="1">
    <citation type="submission" date="2021-02" db="EMBL/GenBank/DDBJ databases">
        <authorList>
            <person name="Dougan E. K."/>
            <person name="Rhodes N."/>
            <person name="Thang M."/>
            <person name="Chan C."/>
        </authorList>
    </citation>
    <scope>NUCLEOTIDE SEQUENCE</scope>
</reference>
<gene>
    <name evidence="2" type="ORF">SPIL2461_LOCUS17215</name>
</gene>
<organism evidence="2 3">
    <name type="scientific">Symbiodinium pilosum</name>
    <name type="common">Dinoflagellate</name>
    <dbReference type="NCBI Taxonomy" id="2952"/>
    <lineage>
        <taxon>Eukaryota</taxon>
        <taxon>Sar</taxon>
        <taxon>Alveolata</taxon>
        <taxon>Dinophyceae</taxon>
        <taxon>Suessiales</taxon>
        <taxon>Symbiodiniaceae</taxon>
        <taxon>Symbiodinium</taxon>
    </lineage>
</organism>
<accession>A0A812VQR8</accession>
<evidence type="ECO:0000256" key="1">
    <source>
        <dbReference type="SAM" id="MobiDB-lite"/>
    </source>
</evidence>
<dbReference type="EMBL" id="CAJNIZ010043013">
    <property type="protein sequence ID" value="CAE7647087.1"/>
    <property type="molecule type" value="Genomic_DNA"/>
</dbReference>
<comment type="caution">
    <text evidence="2">The sequence shown here is derived from an EMBL/GenBank/DDBJ whole genome shotgun (WGS) entry which is preliminary data.</text>
</comment>
<evidence type="ECO:0000313" key="3">
    <source>
        <dbReference type="Proteomes" id="UP000649617"/>
    </source>
</evidence>
<sequence length="523" mass="59083">MQSCSQLDGGLRFLEQYLNGGTLSDSALRRANKSLQSKLELLVGVGATTGREEIEAALKILEVIQTSDQEAWTMICDLLDPWNKDKLSVRDSDFPGGEQGRLAALRYMYFLNELVQKSNPGKAQTYLDECQRFLEELPSSAHSHFMVILHHGRCRLPQHSMSKNSLETAKKNIQDMMNEKDTEKKNILAVDLAQINEWISEEVAREEWQRILSCVEQGNLREAVEVFNTMSPDRLATDSETLALLHQKACEENMKRGNLQAAQEDLKKSVDMRARLPKACDLTDMSALMAVIEEVAQKCPGFHVDIMQILGKFVHQKKLPIGPYALAGLLIKVPCMSILKGSCSNEDPEKILANHLSKCTTLKFMSEADPCPWKEREVASELQAVLDKMLRQPTGMTQRQQRAKAMADAKQRDRTTQVQEPPSQKDRASVQSLEVASFCDDLRKEVNRSSKKAKKLREKLVQVASQAKRTVGGVKDDHINNAMRIAMDYFNKDPVMRFELTSLSKSDQKSLKDKMSFLLLYCL</sequence>
<feature type="region of interest" description="Disordered" evidence="1">
    <location>
        <begin position="392"/>
        <end position="430"/>
    </location>
</feature>
<evidence type="ECO:0000313" key="2">
    <source>
        <dbReference type="EMBL" id="CAE7647087.1"/>
    </source>
</evidence>
<proteinExistence type="predicted"/>
<name>A0A812VQR8_SYMPI</name>